<gene>
    <name evidence="1" type="ORF">GCM10023211_10780</name>
</gene>
<protein>
    <recommendedName>
        <fullName evidence="3">DUF333 domain-containing protein</fullName>
    </recommendedName>
</protein>
<dbReference type="EMBL" id="BAABHY010000001">
    <property type="protein sequence ID" value="GAA5108453.1"/>
    <property type="molecule type" value="Genomic_DNA"/>
</dbReference>
<dbReference type="PROSITE" id="PS51257">
    <property type="entry name" value="PROKAR_LIPOPROTEIN"/>
    <property type="match status" value="1"/>
</dbReference>
<evidence type="ECO:0000313" key="2">
    <source>
        <dbReference type="Proteomes" id="UP001500171"/>
    </source>
</evidence>
<keyword evidence="2" id="KW-1185">Reference proteome</keyword>
<comment type="caution">
    <text evidence="1">The sequence shown here is derived from an EMBL/GenBank/DDBJ whole genome shotgun (WGS) entry which is preliminary data.</text>
</comment>
<evidence type="ECO:0000313" key="1">
    <source>
        <dbReference type="EMBL" id="GAA5108453.1"/>
    </source>
</evidence>
<proteinExistence type="predicted"/>
<organism evidence="1 2">
    <name type="scientific">Orbus sasakiae</name>
    <dbReference type="NCBI Taxonomy" id="1078475"/>
    <lineage>
        <taxon>Bacteria</taxon>
        <taxon>Pseudomonadati</taxon>
        <taxon>Pseudomonadota</taxon>
        <taxon>Gammaproteobacteria</taxon>
        <taxon>Orbales</taxon>
        <taxon>Orbaceae</taxon>
        <taxon>Orbus</taxon>
    </lineage>
</organism>
<evidence type="ECO:0008006" key="3">
    <source>
        <dbReference type="Google" id="ProtNLM"/>
    </source>
</evidence>
<dbReference type="Pfam" id="PF03891">
    <property type="entry name" value="DUF333"/>
    <property type="match status" value="1"/>
</dbReference>
<dbReference type="PANTHER" id="PTHR38008:SF2">
    <property type="entry name" value="HEMOLYSIN"/>
    <property type="match status" value="1"/>
</dbReference>
<name>A0ABP9N396_9GAMM</name>
<dbReference type="InterPro" id="IPR005590">
    <property type="entry name" value="DUF333"/>
</dbReference>
<dbReference type="PANTHER" id="PTHR38008">
    <property type="entry name" value="HEMOLYSIN-RELATED"/>
    <property type="match status" value="1"/>
</dbReference>
<dbReference type="Proteomes" id="UP001500171">
    <property type="component" value="Unassembled WGS sequence"/>
</dbReference>
<accession>A0ABP9N396</accession>
<dbReference type="RefSeq" id="WP_345489610.1">
    <property type="nucleotide sequence ID" value="NZ_BAABHY010000001.1"/>
</dbReference>
<sequence>MNKMIIVGLCSIVATACSTNKTEPKTIGMPNPATEYCIAQGGTSEMVKDEKGWYGLCHLPDGKVIEEWQLYRSANK</sequence>
<reference evidence="2" key="1">
    <citation type="journal article" date="2019" name="Int. J. Syst. Evol. Microbiol.">
        <title>The Global Catalogue of Microorganisms (GCM) 10K type strain sequencing project: providing services to taxonomists for standard genome sequencing and annotation.</title>
        <authorList>
            <consortium name="The Broad Institute Genomics Platform"/>
            <consortium name="The Broad Institute Genome Sequencing Center for Infectious Disease"/>
            <person name="Wu L."/>
            <person name="Ma J."/>
        </authorList>
    </citation>
    <scope>NUCLEOTIDE SEQUENCE [LARGE SCALE GENOMIC DNA]</scope>
    <source>
        <strain evidence="2">JCM 18050</strain>
    </source>
</reference>